<protein>
    <submittedName>
        <fullName evidence="1">Uncharacterized protein</fullName>
    </submittedName>
</protein>
<name>A0A8K0CMU4_IGNLU</name>
<dbReference type="Proteomes" id="UP000801492">
    <property type="component" value="Unassembled WGS sequence"/>
</dbReference>
<reference evidence="1" key="1">
    <citation type="submission" date="2019-08" db="EMBL/GenBank/DDBJ databases">
        <title>The genome of the North American firefly Photinus pyralis.</title>
        <authorList>
            <consortium name="Photinus pyralis genome working group"/>
            <person name="Fallon T.R."/>
            <person name="Sander Lower S.E."/>
            <person name="Weng J.-K."/>
        </authorList>
    </citation>
    <scope>NUCLEOTIDE SEQUENCE</scope>
    <source>
        <strain evidence="1">TRF0915ILg1</strain>
        <tissue evidence="1">Whole body</tissue>
    </source>
</reference>
<dbReference type="PANTHER" id="PTHR10773:SF19">
    <property type="match status" value="1"/>
</dbReference>
<evidence type="ECO:0000313" key="2">
    <source>
        <dbReference type="Proteomes" id="UP000801492"/>
    </source>
</evidence>
<keyword evidence="2" id="KW-1185">Reference proteome</keyword>
<comment type="caution">
    <text evidence="1">The sequence shown here is derived from an EMBL/GenBank/DDBJ whole genome shotgun (WGS) entry which is preliminary data.</text>
</comment>
<dbReference type="EMBL" id="VTPC01067928">
    <property type="protein sequence ID" value="KAF2889339.1"/>
    <property type="molecule type" value="Genomic_DNA"/>
</dbReference>
<accession>A0A8K0CMU4</accession>
<evidence type="ECO:0000313" key="1">
    <source>
        <dbReference type="EMBL" id="KAF2889339.1"/>
    </source>
</evidence>
<sequence>MPKSDKQCPGIKRFKQTLKEKNLSLWKKHIDDKDKARKEKSSGKTKAIQNECQMLCMDPQAVKVASPLNATKMYFKTKLGCHNFTIYNSTNHQATCCWFSETDCGLSASTFVSCILDYLERHCVGENLPIIIYSDGCEFPNRNNQMANALLNFSIVHGISIIQKYLTKGHTQMECDSAHSCIERKLKNRVIKLPSDYVKASTET</sequence>
<dbReference type="AlphaFoldDB" id="A0A8K0CMU4"/>
<dbReference type="PANTHER" id="PTHR10773">
    <property type="entry name" value="DNA-DIRECTED RNA POLYMERASES I, II, AND III SUBUNIT RPABC2"/>
    <property type="match status" value="1"/>
</dbReference>
<proteinExistence type="predicted"/>
<gene>
    <name evidence="1" type="ORF">ILUMI_16834</name>
</gene>
<dbReference type="OrthoDB" id="6774673at2759"/>
<organism evidence="1 2">
    <name type="scientific">Ignelater luminosus</name>
    <name type="common">Cucubano</name>
    <name type="synonym">Pyrophorus luminosus</name>
    <dbReference type="NCBI Taxonomy" id="2038154"/>
    <lineage>
        <taxon>Eukaryota</taxon>
        <taxon>Metazoa</taxon>
        <taxon>Ecdysozoa</taxon>
        <taxon>Arthropoda</taxon>
        <taxon>Hexapoda</taxon>
        <taxon>Insecta</taxon>
        <taxon>Pterygota</taxon>
        <taxon>Neoptera</taxon>
        <taxon>Endopterygota</taxon>
        <taxon>Coleoptera</taxon>
        <taxon>Polyphaga</taxon>
        <taxon>Elateriformia</taxon>
        <taxon>Elateroidea</taxon>
        <taxon>Elateridae</taxon>
        <taxon>Agrypninae</taxon>
        <taxon>Pyrophorini</taxon>
        <taxon>Ignelater</taxon>
    </lineage>
</organism>